<dbReference type="RefSeq" id="WP_278058072.1">
    <property type="nucleotide sequence ID" value="NZ_CP121247.1"/>
</dbReference>
<dbReference type="Pfam" id="PF13338">
    <property type="entry name" value="AbiEi_4"/>
    <property type="match status" value="1"/>
</dbReference>
<keyword evidence="3" id="KW-1185">Reference proteome</keyword>
<gene>
    <name evidence="2" type="ORF">J2S49_000760</name>
</gene>
<reference evidence="2 3" key="1">
    <citation type="submission" date="2023-07" db="EMBL/GenBank/DDBJ databases">
        <title>Sequencing the genomes of 1000 actinobacteria strains.</title>
        <authorList>
            <person name="Klenk H.-P."/>
        </authorList>
    </citation>
    <scope>NUCLEOTIDE SEQUENCE [LARGE SCALE GENOMIC DNA]</scope>
    <source>
        <strain evidence="2 3">DSM 102162</strain>
    </source>
</reference>
<dbReference type="EMBL" id="JAUSQW010000001">
    <property type="protein sequence ID" value="MDP9800684.1"/>
    <property type="molecule type" value="Genomic_DNA"/>
</dbReference>
<name>A0ABT9NAD3_9ACTO</name>
<protein>
    <submittedName>
        <fullName evidence="2">Transcriptional regulator of viral defense system</fullName>
    </submittedName>
</protein>
<sequence length="186" mass="20866">MGKIDELREIALDQHGYVATAQAHELGVTDADLSKMVARGRIERVERGVYLIPGTPEHEFGDYQRALLWTGHAESAVSHVSALNLWGVTDALPDVVDVVLPTKTRLRRAGGRMVRVHFEDLLQADMTWHEGIRVVRPQVALKQVIVSGFPTYLVKESLRKAVKARLISPVVSRDLRRQCEERDANV</sequence>
<accession>A0ABT9NAD3</accession>
<comment type="caution">
    <text evidence="2">The sequence shown here is derived from an EMBL/GenBank/DDBJ whole genome shotgun (WGS) entry which is preliminary data.</text>
</comment>
<dbReference type="Proteomes" id="UP001235966">
    <property type="component" value="Unassembled WGS sequence"/>
</dbReference>
<dbReference type="InterPro" id="IPR025159">
    <property type="entry name" value="AbiEi_N"/>
</dbReference>
<evidence type="ECO:0000313" key="3">
    <source>
        <dbReference type="Proteomes" id="UP001235966"/>
    </source>
</evidence>
<evidence type="ECO:0000259" key="1">
    <source>
        <dbReference type="Pfam" id="PF13338"/>
    </source>
</evidence>
<evidence type="ECO:0000313" key="2">
    <source>
        <dbReference type="EMBL" id="MDP9800684.1"/>
    </source>
</evidence>
<organism evidence="2 3">
    <name type="scientific">Arcanobacterium wilhelmae</name>
    <dbReference type="NCBI Taxonomy" id="1803177"/>
    <lineage>
        <taxon>Bacteria</taxon>
        <taxon>Bacillati</taxon>
        <taxon>Actinomycetota</taxon>
        <taxon>Actinomycetes</taxon>
        <taxon>Actinomycetales</taxon>
        <taxon>Actinomycetaceae</taxon>
        <taxon>Arcanobacterium</taxon>
    </lineage>
</organism>
<feature type="domain" description="AbiEi antitoxin N-terminal" evidence="1">
    <location>
        <begin position="6"/>
        <end position="53"/>
    </location>
</feature>
<proteinExistence type="predicted"/>